<evidence type="ECO:0000313" key="1">
    <source>
        <dbReference type="EMBL" id="EMR03378.1"/>
    </source>
</evidence>
<evidence type="ECO:0000313" key="2">
    <source>
        <dbReference type="Proteomes" id="UP000011910"/>
    </source>
</evidence>
<keyword evidence="2" id="KW-1185">Reference proteome</keyword>
<dbReference type="EMBL" id="AODQ01000027">
    <property type="protein sequence ID" value="EMR03378.1"/>
    <property type="molecule type" value="Genomic_DNA"/>
</dbReference>
<name>M7N3Y6_9BACT</name>
<gene>
    <name evidence="1" type="ORF">ADICEAN_01482</name>
</gene>
<comment type="caution">
    <text evidence="1">The sequence shown here is derived from an EMBL/GenBank/DDBJ whole genome shotgun (WGS) entry which is preliminary data.</text>
</comment>
<dbReference type="Proteomes" id="UP000011910">
    <property type="component" value="Unassembled WGS sequence"/>
</dbReference>
<reference evidence="1 2" key="1">
    <citation type="journal article" date="2013" name="Genome Announc.">
        <title>Draft Genome Sequence of Cesiribacter andamanensis Strain AMV16T, Isolated from a Soil Sample from a Mud Volcano in the Andaman Islands, India.</title>
        <authorList>
            <person name="Shivaji S."/>
            <person name="Ara S."/>
            <person name="Begum Z."/>
            <person name="Srinivas T.N."/>
            <person name="Singh A."/>
            <person name="Kumar Pinnaka A."/>
        </authorList>
    </citation>
    <scope>NUCLEOTIDE SEQUENCE [LARGE SCALE GENOMIC DNA]</scope>
    <source>
        <strain evidence="1 2">AMV16</strain>
    </source>
</reference>
<dbReference type="AlphaFoldDB" id="M7N3Y6"/>
<protein>
    <submittedName>
        <fullName evidence="1">Uncharacterized protein</fullName>
    </submittedName>
</protein>
<sequence>MPPKPKRLPPPHLLHLKHSRQLLEDFLYQYLPLLTGMGAVSRLNLWGWFSGTWALRPDASGGLPYMVLEALRLQRQFLLQQKRPLKPLSLSLYAPQQDRLLLRALPQLEELNRRNPTATLAASTATWQEVLKQLQAQLLRQPAAERNLLLLDPLEISLPPLPELLQLLPKRMDVLLLLPLAAVQDTAGLPGRQPLPEAVAALARWLAPHLPAPLAEAQEAPGPALLLEQLRQKLMDTCGHFALLQQPEANSLALFGLSQDALMMEKMLQARQKLQQREVQQMETGDQLGLFAAPPSPAAPANLQDRLLALLARQPEWSNQELYKALLQQELLPQDVLAPLAALVNAGILQVLNEKKKKIKEPITLPLSHTAFKLPAPACFFRLKDQPGHP</sequence>
<proteinExistence type="predicted"/>
<organism evidence="1 2">
    <name type="scientific">Cesiribacter andamanensis AMV16</name>
    <dbReference type="NCBI Taxonomy" id="1279009"/>
    <lineage>
        <taxon>Bacteria</taxon>
        <taxon>Pseudomonadati</taxon>
        <taxon>Bacteroidota</taxon>
        <taxon>Cytophagia</taxon>
        <taxon>Cytophagales</taxon>
        <taxon>Cesiribacteraceae</taxon>
        <taxon>Cesiribacter</taxon>
    </lineage>
</organism>
<accession>M7N3Y6</accession>